<dbReference type="AlphaFoldDB" id="A0A815FW38"/>
<keyword evidence="1" id="KW-0812">Transmembrane</keyword>
<feature type="transmembrane region" description="Helical" evidence="1">
    <location>
        <begin position="243"/>
        <end position="263"/>
    </location>
</feature>
<reference evidence="2" key="1">
    <citation type="submission" date="2021-02" db="EMBL/GenBank/DDBJ databases">
        <authorList>
            <person name="Nowell W R."/>
        </authorList>
    </citation>
    <scope>NUCLEOTIDE SEQUENCE</scope>
</reference>
<sequence>MKNNECYKAVFEAKINPSNQKNLDLIKNLLKDFIRFGHLLDTLFIDKYAYRFDVAFLFPGGIREREGIADKLCQKINGGQQCNRVFFDAYYKAELARLNLDLYLQTIYRYQTKLIIVFMCDAYERKDWCGLESRVIRDLLKTRQSHRIMLLTVDGHKIDGVLDIDGYLNIEDMMECEVVNHIYSRLKEIDKLQQSGNDSPASNYSPHFLYSPSSLTESSIRKPPEIAKAFKDAMCSVLHLPPFSLMIMTIFSLVCSILGSFIGP</sequence>
<evidence type="ECO:0000313" key="2">
    <source>
        <dbReference type="EMBL" id="CAF1330258.1"/>
    </source>
</evidence>
<accession>A0A815FW38</accession>
<dbReference type="Proteomes" id="UP000663829">
    <property type="component" value="Unassembled WGS sequence"/>
</dbReference>
<dbReference type="EMBL" id="CAJOBC010052735">
    <property type="protein sequence ID" value="CAF4183207.1"/>
    <property type="molecule type" value="Genomic_DNA"/>
</dbReference>
<keyword evidence="1" id="KW-1133">Transmembrane helix</keyword>
<comment type="caution">
    <text evidence="2">The sequence shown here is derived from an EMBL/GenBank/DDBJ whole genome shotgun (WGS) entry which is preliminary data.</text>
</comment>
<dbReference type="EMBL" id="CAJNOQ010013863">
    <property type="protein sequence ID" value="CAF1330258.1"/>
    <property type="molecule type" value="Genomic_DNA"/>
</dbReference>
<evidence type="ECO:0000313" key="3">
    <source>
        <dbReference type="EMBL" id="CAF4183207.1"/>
    </source>
</evidence>
<dbReference type="Proteomes" id="UP000681722">
    <property type="component" value="Unassembled WGS sequence"/>
</dbReference>
<keyword evidence="4" id="KW-1185">Reference proteome</keyword>
<name>A0A815FW38_9BILA</name>
<keyword evidence="1" id="KW-0472">Membrane</keyword>
<organism evidence="2 4">
    <name type="scientific">Didymodactylos carnosus</name>
    <dbReference type="NCBI Taxonomy" id="1234261"/>
    <lineage>
        <taxon>Eukaryota</taxon>
        <taxon>Metazoa</taxon>
        <taxon>Spiralia</taxon>
        <taxon>Gnathifera</taxon>
        <taxon>Rotifera</taxon>
        <taxon>Eurotatoria</taxon>
        <taxon>Bdelloidea</taxon>
        <taxon>Philodinida</taxon>
        <taxon>Philodinidae</taxon>
        <taxon>Didymodactylos</taxon>
    </lineage>
</organism>
<evidence type="ECO:0000313" key="4">
    <source>
        <dbReference type="Proteomes" id="UP000663829"/>
    </source>
</evidence>
<proteinExistence type="predicted"/>
<protein>
    <recommendedName>
        <fullName evidence="5">TIR domain-containing protein</fullName>
    </recommendedName>
</protein>
<dbReference type="OrthoDB" id="10055155at2759"/>
<gene>
    <name evidence="2" type="ORF">GPM918_LOCUS29913</name>
    <name evidence="3" type="ORF">SRO942_LOCUS30510</name>
</gene>
<evidence type="ECO:0000256" key="1">
    <source>
        <dbReference type="SAM" id="Phobius"/>
    </source>
</evidence>
<evidence type="ECO:0008006" key="5">
    <source>
        <dbReference type="Google" id="ProtNLM"/>
    </source>
</evidence>